<evidence type="ECO:0000256" key="1">
    <source>
        <dbReference type="ARBA" id="ARBA00022729"/>
    </source>
</evidence>
<comment type="caution">
    <text evidence="4">The sequence shown here is derived from an EMBL/GenBank/DDBJ whole genome shotgun (WGS) entry which is preliminary data.</text>
</comment>
<organism evidence="4 5">
    <name type="scientific">Bizionia myxarmorum</name>
    <dbReference type="NCBI Taxonomy" id="291186"/>
    <lineage>
        <taxon>Bacteria</taxon>
        <taxon>Pseudomonadati</taxon>
        <taxon>Bacteroidota</taxon>
        <taxon>Flavobacteriia</taxon>
        <taxon>Flavobacteriales</taxon>
        <taxon>Flavobacteriaceae</taxon>
        <taxon>Bizionia</taxon>
    </lineage>
</organism>
<dbReference type="Pfam" id="PF18962">
    <property type="entry name" value="Por_Secre_tail"/>
    <property type="match status" value="1"/>
</dbReference>
<keyword evidence="1" id="KW-0732">Signal</keyword>
<proteinExistence type="predicted"/>
<feature type="domain" description="Secretion system C-terminal sorting" evidence="2">
    <location>
        <begin position="153"/>
        <end position="223"/>
    </location>
</feature>
<sequence>MKNSLITAILIFIGLTVKSQTIRYFEFRQPFNTTFTSFIVATSDPMVINDVLNDIALPIADRRFISGNITNGDGGFNNDGTNWYSWHFITNQWLLTSSNVEYCDGISSAIGNHPSVIAGNIFYFCPWNSYPYQEISNPVLSTIDFDTNIQINIYPNPASDIIYFELTSSNYLEIEILNMMGQHIISTKLTKQNNIIDVSNLRNGLYLINLSEGNKKEVKKIIIEH</sequence>
<evidence type="ECO:0000259" key="3">
    <source>
        <dbReference type="Pfam" id="PF23621"/>
    </source>
</evidence>
<dbReference type="InterPro" id="IPR056422">
    <property type="entry name" value="BP74_N"/>
</dbReference>
<evidence type="ECO:0000259" key="2">
    <source>
        <dbReference type="Pfam" id="PF18962"/>
    </source>
</evidence>
<dbReference type="Proteomes" id="UP000323720">
    <property type="component" value="Unassembled WGS sequence"/>
</dbReference>
<dbReference type="RefSeq" id="WP_148403202.1">
    <property type="nucleotide sequence ID" value="NZ_VSKK01000001.1"/>
</dbReference>
<dbReference type="AlphaFoldDB" id="A0A5D0RCS0"/>
<evidence type="ECO:0000313" key="4">
    <source>
        <dbReference type="EMBL" id="TYB79470.1"/>
    </source>
</evidence>
<feature type="domain" description="BP74 N-terminal" evidence="3">
    <location>
        <begin position="23"/>
        <end position="136"/>
    </location>
</feature>
<dbReference type="EMBL" id="VSKK01000001">
    <property type="protein sequence ID" value="TYB79470.1"/>
    <property type="molecule type" value="Genomic_DNA"/>
</dbReference>
<name>A0A5D0RCS0_9FLAO</name>
<dbReference type="Pfam" id="PF23621">
    <property type="entry name" value="BP74_N"/>
    <property type="match status" value="1"/>
</dbReference>
<gene>
    <name evidence="4" type="ORF">ES674_06820</name>
</gene>
<protein>
    <submittedName>
        <fullName evidence="4">T9SS type A sorting domain-containing protein</fullName>
    </submittedName>
</protein>
<dbReference type="InterPro" id="IPR026444">
    <property type="entry name" value="Secre_tail"/>
</dbReference>
<accession>A0A5D0RCS0</accession>
<keyword evidence="5" id="KW-1185">Reference proteome</keyword>
<dbReference type="NCBIfam" id="TIGR04183">
    <property type="entry name" value="Por_Secre_tail"/>
    <property type="match status" value="1"/>
</dbReference>
<dbReference type="OrthoDB" id="1495671at2"/>
<evidence type="ECO:0000313" key="5">
    <source>
        <dbReference type="Proteomes" id="UP000323720"/>
    </source>
</evidence>
<reference evidence="4 5" key="1">
    <citation type="submission" date="2019-08" db="EMBL/GenBank/DDBJ databases">
        <title>Genomes of Antarctic Bizionia species.</title>
        <authorList>
            <person name="Bowman J.P."/>
        </authorList>
    </citation>
    <scope>NUCLEOTIDE SEQUENCE [LARGE SCALE GENOMIC DNA]</scope>
    <source>
        <strain evidence="4 5">ADA-4</strain>
    </source>
</reference>